<organism evidence="1 2">
    <name type="scientific">Bubo bubo</name>
    <name type="common">Eurasian eagle-owl</name>
    <name type="synonym">Strix bubo</name>
    <dbReference type="NCBI Taxonomy" id="30461"/>
    <lineage>
        <taxon>Eukaryota</taxon>
        <taxon>Metazoa</taxon>
        <taxon>Chordata</taxon>
        <taxon>Craniata</taxon>
        <taxon>Vertebrata</taxon>
        <taxon>Euteleostomi</taxon>
        <taxon>Archelosauria</taxon>
        <taxon>Archosauria</taxon>
        <taxon>Dinosauria</taxon>
        <taxon>Saurischia</taxon>
        <taxon>Theropoda</taxon>
        <taxon>Coelurosauria</taxon>
        <taxon>Aves</taxon>
        <taxon>Neognathae</taxon>
        <taxon>Neoaves</taxon>
        <taxon>Telluraves</taxon>
        <taxon>Strigiformes</taxon>
        <taxon>Strigidae</taxon>
        <taxon>Bubo</taxon>
    </lineage>
</organism>
<sequence>MKLHEGLFKRILFEWFLQRLLQYESLCLIEISSCLVKHTEVTQKYISELTELKKSKDYMQPEQNTFLYFLPIFRLG</sequence>
<reference evidence="1" key="2">
    <citation type="submission" date="2025-09" db="UniProtKB">
        <authorList>
            <consortium name="Ensembl"/>
        </authorList>
    </citation>
    <scope>IDENTIFICATION</scope>
</reference>
<proteinExistence type="predicted"/>
<dbReference type="AlphaFoldDB" id="A0A8C0FNE3"/>
<dbReference type="Proteomes" id="UP000694567">
    <property type="component" value="Unplaced"/>
</dbReference>
<protein>
    <submittedName>
        <fullName evidence="1">Uncharacterized protein</fullName>
    </submittedName>
</protein>
<keyword evidence="2" id="KW-1185">Reference proteome</keyword>
<evidence type="ECO:0000313" key="2">
    <source>
        <dbReference type="Proteomes" id="UP000694567"/>
    </source>
</evidence>
<dbReference type="Ensembl" id="ENSBOBT00000021636.1">
    <property type="protein sequence ID" value="ENSBOBP00000021153.1"/>
    <property type="gene ID" value="ENSBOBG00000012869.1"/>
</dbReference>
<evidence type="ECO:0000313" key="1">
    <source>
        <dbReference type="Ensembl" id="ENSBOBP00000021153.1"/>
    </source>
</evidence>
<accession>A0A8C0FNE3</accession>
<name>A0A8C0FNE3_BUBBB</name>
<reference evidence="1" key="1">
    <citation type="submission" date="2025-08" db="UniProtKB">
        <authorList>
            <consortium name="Ensembl"/>
        </authorList>
    </citation>
    <scope>IDENTIFICATION</scope>
</reference>